<dbReference type="AlphaFoldDB" id="A0A382U3E8"/>
<proteinExistence type="predicted"/>
<dbReference type="EMBL" id="UINC01141232">
    <property type="protein sequence ID" value="SVD28844.1"/>
    <property type="molecule type" value="Genomic_DNA"/>
</dbReference>
<feature type="non-terminal residue" evidence="1">
    <location>
        <position position="84"/>
    </location>
</feature>
<evidence type="ECO:0000313" key="1">
    <source>
        <dbReference type="EMBL" id="SVD28844.1"/>
    </source>
</evidence>
<sequence>MKKFDVDLEFGKGWEEHIDEVFSGAKKCEVKTERDKWAKTGNICIEIESYGKPSGLTSTEAEVWVHNLVKDDELCCSLMFNTDK</sequence>
<accession>A0A382U3E8</accession>
<reference evidence="1" key="1">
    <citation type="submission" date="2018-05" db="EMBL/GenBank/DDBJ databases">
        <authorList>
            <person name="Lanie J.A."/>
            <person name="Ng W.-L."/>
            <person name="Kazmierczak K.M."/>
            <person name="Andrzejewski T.M."/>
            <person name="Davidsen T.M."/>
            <person name="Wayne K.J."/>
            <person name="Tettelin H."/>
            <person name="Glass J.I."/>
            <person name="Rusch D."/>
            <person name="Podicherti R."/>
            <person name="Tsui H.-C.T."/>
            <person name="Winkler M.E."/>
        </authorList>
    </citation>
    <scope>NUCLEOTIDE SEQUENCE</scope>
</reference>
<organism evidence="1">
    <name type="scientific">marine metagenome</name>
    <dbReference type="NCBI Taxonomy" id="408172"/>
    <lineage>
        <taxon>unclassified sequences</taxon>
        <taxon>metagenomes</taxon>
        <taxon>ecological metagenomes</taxon>
    </lineage>
</organism>
<name>A0A382U3E8_9ZZZZ</name>
<protein>
    <submittedName>
        <fullName evidence="1">Uncharacterized protein</fullName>
    </submittedName>
</protein>
<gene>
    <name evidence="1" type="ORF">METZ01_LOCUS381698</name>
</gene>